<feature type="domain" description="N-acetyltransferase" evidence="4">
    <location>
        <begin position="14"/>
        <end position="184"/>
    </location>
</feature>
<dbReference type="PANTHER" id="PTHR43792:SF8">
    <property type="entry name" value="[RIBOSOMAL PROTEIN US5]-ALANINE N-ACETYLTRANSFERASE"/>
    <property type="match status" value="1"/>
</dbReference>
<accession>A0A5Q6RY18</accession>
<dbReference type="GO" id="GO:0008999">
    <property type="term" value="F:protein-N-terminal-alanine acetyltransferase activity"/>
    <property type="evidence" value="ECO:0007669"/>
    <property type="project" value="TreeGrafter"/>
</dbReference>
<gene>
    <name evidence="5" type="ORF">FE697_011765</name>
</gene>
<protein>
    <submittedName>
        <fullName evidence="5">GNAT family N-acetyltransferase</fullName>
    </submittedName>
</protein>
<evidence type="ECO:0000256" key="3">
    <source>
        <dbReference type="ARBA" id="ARBA00038502"/>
    </source>
</evidence>
<dbReference type="PROSITE" id="PS51186">
    <property type="entry name" value="GNAT"/>
    <property type="match status" value="1"/>
</dbReference>
<comment type="similarity">
    <text evidence="3">Belongs to the acetyltransferase family. RimJ subfamily.</text>
</comment>
<evidence type="ECO:0000313" key="6">
    <source>
        <dbReference type="Proteomes" id="UP000307768"/>
    </source>
</evidence>
<dbReference type="SUPFAM" id="SSF55729">
    <property type="entry name" value="Acyl-CoA N-acyltransferases (Nat)"/>
    <property type="match status" value="1"/>
</dbReference>
<comment type="caution">
    <text evidence="5">The sequence shown here is derived from an EMBL/GenBank/DDBJ whole genome shotgun (WGS) entry which is preliminary data.</text>
</comment>
<sequence>MSTGWPATLHHGPVGLRPIRRGDARVWARLRRDSAEWLGRWEATLPSTVPSGNRSYAAAVRSLRQQASQGRTLPFVTTYGSDEMVGQVTVSGITWGSARWAQIGYWVSRSHAGRGITTTAVAMAADHCFEVLGLHRIEIAIRPENRSSLRVVEKLGFDRVGLAPRYLHIDGDWRDHLLFAITAEQVVPGGLIARVDSADAER</sequence>
<dbReference type="OrthoDB" id="5242221at2"/>
<dbReference type="InterPro" id="IPR016181">
    <property type="entry name" value="Acyl_CoA_acyltransferase"/>
</dbReference>
<name>A0A5Q6RY18_9ACTN</name>
<dbReference type="InterPro" id="IPR000182">
    <property type="entry name" value="GNAT_dom"/>
</dbReference>
<dbReference type="InterPro" id="IPR051531">
    <property type="entry name" value="N-acetyltransferase"/>
</dbReference>
<dbReference type="GO" id="GO:0005737">
    <property type="term" value="C:cytoplasm"/>
    <property type="evidence" value="ECO:0007669"/>
    <property type="project" value="TreeGrafter"/>
</dbReference>
<dbReference type="PANTHER" id="PTHR43792">
    <property type="entry name" value="GNAT FAMILY, PUTATIVE (AFU_ORTHOLOGUE AFUA_3G00765)-RELATED-RELATED"/>
    <property type="match status" value="1"/>
</dbReference>
<dbReference type="EMBL" id="VDFQ02000003">
    <property type="protein sequence ID" value="KAA1422824.1"/>
    <property type="molecule type" value="Genomic_DNA"/>
</dbReference>
<evidence type="ECO:0000256" key="1">
    <source>
        <dbReference type="ARBA" id="ARBA00022679"/>
    </source>
</evidence>
<evidence type="ECO:0000259" key="4">
    <source>
        <dbReference type="PROSITE" id="PS51186"/>
    </source>
</evidence>
<dbReference type="RefSeq" id="WP_149769774.1">
    <property type="nucleotide sequence ID" value="NZ_VDFQ02000003.1"/>
</dbReference>
<dbReference type="Gene3D" id="3.40.630.30">
    <property type="match status" value="1"/>
</dbReference>
<evidence type="ECO:0000313" key="5">
    <source>
        <dbReference type="EMBL" id="KAA1422824.1"/>
    </source>
</evidence>
<dbReference type="Proteomes" id="UP000307768">
    <property type="component" value="Unassembled WGS sequence"/>
</dbReference>
<keyword evidence="1 5" id="KW-0808">Transferase</keyword>
<keyword evidence="2" id="KW-0012">Acyltransferase</keyword>
<dbReference type="Pfam" id="PF13302">
    <property type="entry name" value="Acetyltransf_3"/>
    <property type="match status" value="1"/>
</dbReference>
<evidence type="ECO:0000256" key="2">
    <source>
        <dbReference type="ARBA" id="ARBA00023315"/>
    </source>
</evidence>
<reference evidence="5 6" key="1">
    <citation type="submission" date="2019-09" db="EMBL/GenBank/DDBJ databases">
        <title>Mumia zhuanghuii sp. nov. isolated from the intestinal contents of plateau pika (Ochotona curzoniae) in the Qinghai-Tibet plateau of China.</title>
        <authorList>
            <person name="Tian Z."/>
        </authorList>
    </citation>
    <scope>NUCLEOTIDE SEQUENCE [LARGE SCALE GENOMIC DNA]</scope>
    <source>
        <strain evidence="6">350</strain>
    </source>
</reference>
<proteinExistence type="inferred from homology"/>
<dbReference type="AlphaFoldDB" id="A0A5Q6RY18"/>
<organism evidence="5 6">
    <name type="scientific">Mumia zhuanghuii</name>
    <dbReference type="NCBI Taxonomy" id="2585211"/>
    <lineage>
        <taxon>Bacteria</taxon>
        <taxon>Bacillati</taxon>
        <taxon>Actinomycetota</taxon>
        <taxon>Actinomycetes</taxon>
        <taxon>Propionibacteriales</taxon>
        <taxon>Nocardioidaceae</taxon>
        <taxon>Mumia</taxon>
    </lineage>
</organism>